<sequence length="207" mass="21825">METFAIQEVGTVIGAIDRSLQVRVGSGDYAAKRAVSCLVEPELGDRVLVALHDAGCHVLAVLDREGDAPTRLVAEGDLELSAPAGRVTVTAGEGVRLVTPAEATVAAGKVRVAAGEGSLAIGAMTYVGERLVAQVDRVKTVARSVESIADRWVQRLDRAYRFIAESEQVRTQYYEVTAKAAVNIKAQATLVSSGELTKIDGGQIHLG</sequence>
<dbReference type="Pfam" id="PF12059">
    <property type="entry name" value="DUF3540"/>
    <property type="match status" value="1"/>
</dbReference>
<protein>
    <recommendedName>
        <fullName evidence="3">DUF3540 domain-containing protein</fullName>
    </recommendedName>
</protein>
<proteinExistence type="predicted"/>
<evidence type="ECO:0000313" key="2">
    <source>
        <dbReference type="Proteomes" id="UP000075635"/>
    </source>
</evidence>
<gene>
    <name evidence="1" type="ORF">BE17_29715</name>
</gene>
<name>A0A150SDH2_SORCE</name>
<dbReference type="AlphaFoldDB" id="A0A150SDH2"/>
<dbReference type="InterPro" id="IPR021927">
    <property type="entry name" value="DUF3540"/>
</dbReference>
<organism evidence="1 2">
    <name type="scientific">Sorangium cellulosum</name>
    <name type="common">Polyangium cellulosum</name>
    <dbReference type="NCBI Taxonomy" id="56"/>
    <lineage>
        <taxon>Bacteria</taxon>
        <taxon>Pseudomonadati</taxon>
        <taxon>Myxococcota</taxon>
        <taxon>Polyangia</taxon>
        <taxon>Polyangiales</taxon>
        <taxon>Polyangiaceae</taxon>
        <taxon>Sorangium</taxon>
    </lineage>
</organism>
<accession>A0A150SDH2</accession>
<dbReference type="EMBL" id="JEMB01001104">
    <property type="protein sequence ID" value="KYF90553.1"/>
    <property type="molecule type" value="Genomic_DNA"/>
</dbReference>
<evidence type="ECO:0000313" key="1">
    <source>
        <dbReference type="EMBL" id="KYF90553.1"/>
    </source>
</evidence>
<comment type="caution">
    <text evidence="1">The sequence shown here is derived from an EMBL/GenBank/DDBJ whole genome shotgun (WGS) entry which is preliminary data.</text>
</comment>
<reference evidence="1 2" key="1">
    <citation type="submission" date="2014-02" db="EMBL/GenBank/DDBJ databases">
        <title>The small core and large imbalanced accessory genome model reveals a collaborative survival strategy of Sorangium cellulosum strains in nature.</title>
        <authorList>
            <person name="Han K."/>
            <person name="Peng R."/>
            <person name="Blom J."/>
            <person name="Li Y.-Z."/>
        </authorList>
    </citation>
    <scope>NUCLEOTIDE SEQUENCE [LARGE SCALE GENOMIC DNA]</scope>
    <source>
        <strain evidence="1 2">So0011-07</strain>
    </source>
</reference>
<dbReference type="Proteomes" id="UP000075635">
    <property type="component" value="Unassembled WGS sequence"/>
</dbReference>
<evidence type="ECO:0008006" key="3">
    <source>
        <dbReference type="Google" id="ProtNLM"/>
    </source>
</evidence>